<sequence length="159" mass="18509">MGIRFNKVARGFGFLLVLIALWGYSSVSGFFFAKIHVHFRNDIGRDVLLNFHCQSGNDDLGSHTLAYGQSFSWRFHDNLIDTTLFWCSAEWWDNNNKVQIQGSFDIYDAPRDIKTCKANCTRIARPDAVYGNDDHSKLKFIIYEWPRHKILREQNETQA</sequence>
<dbReference type="OrthoDB" id="1727555at2759"/>
<name>A0A835LL36_9MAGN</name>
<keyword evidence="7" id="KW-1133">Transmembrane helix</keyword>
<evidence type="ECO:0000256" key="2">
    <source>
        <dbReference type="ARBA" id="ARBA00005581"/>
    </source>
</evidence>
<gene>
    <name evidence="8" type="ORF">IFM89_003217</name>
</gene>
<evidence type="ECO:0000256" key="4">
    <source>
        <dbReference type="ARBA" id="ARBA00022525"/>
    </source>
</evidence>
<evidence type="ECO:0000256" key="6">
    <source>
        <dbReference type="RuleBase" id="RU367044"/>
    </source>
</evidence>
<evidence type="ECO:0000256" key="3">
    <source>
        <dbReference type="ARBA" id="ARBA00022471"/>
    </source>
</evidence>
<evidence type="ECO:0000256" key="7">
    <source>
        <dbReference type="SAM" id="Phobius"/>
    </source>
</evidence>
<dbReference type="GO" id="GO:0060320">
    <property type="term" value="P:rejection of self pollen"/>
    <property type="evidence" value="ECO:0007669"/>
    <property type="project" value="UniProtKB-KW"/>
</dbReference>
<dbReference type="InterPro" id="IPR010264">
    <property type="entry name" value="Self-incomp_S1"/>
</dbReference>
<comment type="similarity">
    <text evidence="2 6">Belongs to the plant self-incompatibility (S1) protein family.</text>
</comment>
<dbReference type="EMBL" id="JADFTS010000008">
    <property type="protein sequence ID" value="KAF9591266.1"/>
    <property type="molecule type" value="Genomic_DNA"/>
</dbReference>
<comment type="subcellular location">
    <subcellularLocation>
        <location evidence="1 6">Secreted</location>
    </subcellularLocation>
</comment>
<keyword evidence="3 6" id="KW-0713">Self-incompatibility</keyword>
<evidence type="ECO:0000313" key="8">
    <source>
        <dbReference type="EMBL" id="KAF9591266.1"/>
    </source>
</evidence>
<dbReference type="Proteomes" id="UP000631114">
    <property type="component" value="Unassembled WGS sequence"/>
</dbReference>
<keyword evidence="7" id="KW-0812">Transmembrane</keyword>
<evidence type="ECO:0000256" key="5">
    <source>
        <dbReference type="ARBA" id="ARBA00022729"/>
    </source>
</evidence>
<keyword evidence="9" id="KW-1185">Reference proteome</keyword>
<dbReference type="GO" id="GO:0005576">
    <property type="term" value="C:extracellular region"/>
    <property type="evidence" value="ECO:0007669"/>
    <property type="project" value="UniProtKB-SubCell"/>
</dbReference>
<evidence type="ECO:0000256" key="1">
    <source>
        <dbReference type="ARBA" id="ARBA00004613"/>
    </source>
</evidence>
<keyword evidence="4 6" id="KW-0964">Secreted</keyword>
<proteinExistence type="inferred from homology"/>
<accession>A0A835LL36</accession>
<dbReference type="Pfam" id="PF05938">
    <property type="entry name" value="Self-incomp_S1"/>
    <property type="match status" value="1"/>
</dbReference>
<reference evidence="8 9" key="1">
    <citation type="submission" date="2020-10" db="EMBL/GenBank/DDBJ databases">
        <title>The Coptis chinensis genome and diversification of protoberbering-type alkaloids.</title>
        <authorList>
            <person name="Wang B."/>
            <person name="Shu S."/>
            <person name="Song C."/>
            <person name="Liu Y."/>
        </authorList>
    </citation>
    <scope>NUCLEOTIDE SEQUENCE [LARGE SCALE GENOMIC DNA]</scope>
    <source>
        <strain evidence="8">HL-2020</strain>
        <tissue evidence="8">Leaf</tissue>
    </source>
</reference>
<feature type="transmembrane region" description="Helical" evidence="7">
    <location>
        <begin position="12"/>
        <end position="33"/>
    </location>
</feature>
<dbReference type="PANTHER" id="PTHR31232">
    <property type="match status" value="1"/>
</dbReference>
<keyword evidence="5" id="KW-0732">Signal</keyword>
<evidence type="ECO:0000313" key="9">
    <source>
        <dbReference type="Proteomes" id="UP000631114"/>
    </source>
</evidence>
<comment type="caution">
    <text evidence="8">The sequence shown here is derived from an EMBL/GenBank/DDBJ whole genome shotgun (WGS) entry which is preliminary data.</text>
</comment>
<dbReference type="AlphaFoldDB" id="A0A835LL36"/>
<protein>
    <recommendedName>
        <fullName evidence="6">S-protein homolog</fullName>
    </recommendedName>
</protein>
<dbReference type="PANTHER" id="PTHR31232:SF18">
    <property type="entry name" value="S-PROTEIN HOMOLOG"/>
    <property type="match status" value="1"/>
</dbReference>
<keyword evidence="7" id="KW-0472">Membrane</keyword>
<organism evidence="8 9">
    <name type="scientific">Coptis chinensis</name>
    <dbReference type="NCBI Taxonomy" id="261450"/>
    <lineage>
        <taxon>Eukaryota</taxon>
        <taxon>Viridiplantae</taxon>
        <taxon>Streptophyta</taxon>
        <taxon>Embryophyta</taxon>
        <taxon>Tracheophyta</taxon>
        <taxon>Spermatophyta</taxon>
        <taxon>Magnoliopsida</taxon>
        <taxon>Ranunculales</taxon>
        <taxon>Ranunculaceae</taxon>
        <taxon>Coptidoideae</taxon>
        <taxon>Coptis</taxon>
    </lineage>
</organism>